<feature type="region of interest" description="Disordered" evidence="1">
    <location>
        <begin position="97"/>
        <end position="145"/>
    </location>
</feature>
<protein>
    <submittedName>
        <fullName evidence="2">Uncharacterized protein</fullName>
    </submittedName>
</protein>
<reference evidence="2" key="2">
    <citation type="submission" date="2023-06" db="EMBL/GenBank/DDBJ databases">
        <authorList>
            <consortium name="Lawrence Berkeley National Laboratory"/>
            <person name="Haridas S."/>
            <person name="Hensen N."/>
            <person name="Bonometti L."/>
            <person name="Westerberg I."/>
            <person name="Brannstrom I.O."/>
            <person name="Guillou S."/>
            <person name="Cros-Aarteil S."/>
            <person name="Calhoun S."/>
            <person name="Kuo A."/>
            <person name="Mondo S."/>
            <person name="Pangilinan J."/>
            <person name="Riley R."/>
            <person name="Labutti K."/>
            <person name="Andreopoulos B."/>
            <person name="Lipzen A."/>
            <person name="Chen C."/>
            <person name="Yanf M."/>
            <person name="Daum C."/>
            <person name="Ng V."/>
            <person name="Clum A."/>
            <person name="Steindorff A."/>
            <person name="Ohm R."/>
            <person name="Martin F."/>
            <person name="Silar P."/>
            <person name="Natvig D."/>
            <person name="Lalanne C."/>
            <person name="Gautier V."/>
            <person name="Ament-Velasquez S.L."/>
            <person name="Kruys A."/>
            <person name="Hutchinson M.I."/>
            <person name="Powell A.J."/>
            <person name="Barry K."/>
            <person name="Miller A.N."/>
            <person name="Grigoriev I.V."/>
            <person name="Debuchy R."/>
            <person name="Gladieux P."/>
            <person name="Thoren M.H."/>
            <person name="Johannesson H."/>
        </authorList>
    </citation>
    <scope>NUCLEOTIDE SEQUENCE</scope>
    <source>
        <strain evidence="2">CBS 955.72</strain>
    </source>
</reference>
<gene>
    <name evidence="2" type="ORF">B0T25DRAFT_549646</name>
</gene>
<feature type="region of interest" description="Disordered" evidence="1">
    <location>
        <begin position="45"/>
        <end position="85"/>
    </location>
</feature>
<evidence type="ECO:0000256" key="1">
    <source>
        <dbReference type="SAM" id="MobiDB-lite"/>
    </source>
</evidence>
<dbReference type="Proteomes" id="UP001275084">
    <property type="component" value="Unassembled WGS sequence"/>
</dbReference>
<evidence type="ECO:0000313" key="3">
    <source>
        <dbReference type="Proteomes" id="UP001275084"/>
    </source>
</evidence>
<feature type="compositionally biased region" description="Basic residues" evidence="1">
    <location>
        <begin position="70"/>
        <end position="81"/>
    </location>
</feature>
<dbReference type="EMBL" id="JAUIQD010000005">
    <property type="protein sequence ID" value="KAK3350045.1"/>
    <property type="molecule type" value="Genomic_DNA"/>
</dbReference>
<organism evidence="2 3">
    <name type="scientific">Lasiosphaeria hispida</name>
    <dbReference type="NCBI Taxonomy" id="260671"/>
    <lineage>
        <taxon>Eukaryota</taxon>
        <taxon>Fungi</taxon>
        <taxon>Dikarya</taxon>
        <taxon>Ascomycota</taxon>
        <taxon>Pezizomycotina</taxon>
        <taxon>Sordariomycetes</taxon>
        <taxon>Sordariomycetidae</taxon>
        <taxon>Sordariales</taxon>
        <taxon>Lasiosphaeriaceae</taxon>
        <taxon>Lasiosphaeria</taxon>
    </lineage>
</organism>
<sequence>MSGCQVTYAFPSPRYTPPMCNPHQIEPQTEAPVITTSASVDLAELVRASNRQPSHLPTISETSREEKQKKNQRKGPPRPQRHFVDFPSRISKCPRTHLKTSSPIAEAQHPAVHPATQHPQKCHLPDRRKMPRSTQARAGSEVPRSDPDLLQLLSCAHRPLTVRLNLMTRVSSAVDLPSLASRTWISRKPNITASAYARRDARPNPRSTLPNAQMCLHSPLPARYRKSRIL</sequence>
<proteinExistence type="predicted"/>
<keyword evidence="3" id="KW-1185">Reference proteome</keyword>
<evidence type="ECO:0000313" key="2">
    <source>
        <dbReference type="EMBL" id="KAK3350045.1"/>
    </source>
</evidence>
<dbReference type="AlphaFoldDB" id="A0AAJ0HG94"/>
<accession>A0AAJ0HG94</accession>
<reference evidence="2" key="1">
    <citation type="journal article" date="2023" name="Mol. Phylogenet. Evol.">
        <title>Genome-scale phylogeny and comparative genomics of the fungal order Sordariales.</title>
        <authorList>
            <person name="Hensen N."/>
            <person name="Bonometti L."/>
            <person name="Westerberg I."/>
            <person name="Brannstrom I.O."/>
            <person name="Guillou S."/>
            <person name="Cros-Aarteil S."/>
            <person name="Calhoun S."/>
            <person name="Haridas S."/>
            <person name="Kuo A."/>
            <person name="Mondo S."/>
            <person name="Pangilinan J."/>
            <person name="Riley R."/>
            <person name="LaButti K."/>
            <person name="Andreopoulos B."/>
            <person name="Lipzen A."/>
            <person name="Chen C."/>
            <person name="Yan M."/>
            <person name="Daum C."/>
            <person name="Ng V."/>
            <person name="Clum A."/>
            <person name="Steindorff A."/>
            <person name="Ohm R.A."/>
            <person name="Martin F."/>
            <person name="Silar P."/>
            <person name="Natvig D.O."/>
            <person name="Lalanne C."/>
            <person name="Gautier V."/>
            <person name="Ament-Velasquez S.L."/>
            <person name="Kruys A."/>
            <person name="Hutchinson M.I."/>
            <person name="Powell A.J."/>
            <person name="Barry K."/>
            <person name="Miller A.N."/>
            <person name="Grigoriev I.V."/>
            <person name="Debuchy R."/>
            <person name="Gladieux P."/>
            <person name="Hiltunen Thoren M."/>
            <person name="Johannesson H."/>
        </authorList>
    </citation>
    <scope>NUCLEOTIDE SEQUENCE</scope>
    <source>
        <strain evidence="2">CBS 955.72</strain>
    </source>
</reference>
<comment type="caution">
    <text evidence="2">The sequence shown here is derived from an EMBL/GenBank/DDBJ whole genome shotgun (WGS) entry which is preliminary data.</text>
</comment>
<feature type="compositionally biased region" description="Polar residues" evidence="1">
    <location>
        <begin position="49"/>
        <end position="61"/>
    </location>
</feature>
<name>A0AAJ0HG94_9PEZI</name>